<organism evidence="1">
    <name type="scientific">marine sediment metagenome</name>
    <dbReference type="NCBI Taxonomy" id="412755"/>
    <lineage>
        <taxon>unclassified sequences</taxon>
        <taxon>metagenomes</taxon>
        <taxon>ecological metagenomes</taxon>
    </lineage>
</organism>
<accession>A0A0F9NB46</accession>
<evidence type="ECO:0000313" key="1">
    <source>
        <dbReference type="EMBL" id="KKN16745.1"/>
    </source>
</evidence>
<dbReference type="InterPro" id="IPR038713">
    <property type="entry name" value="Terminase_Gp1_N_sf"/>
</dbReference>
<comment type="caution">
    <text evidence="1">The sequence shown here is derived from an EMBL/GenBank/DDBJ whole genome shotgun (WGS) entry which is preliminary data.</text>
</comment>
<proteinExistence type="predicted"/>
<dbReference type="Gene3D" id="1.10.10.1400">
    <property type="entry name" value="Terminase, small subunit, N-terminal DNA-binding domain, HTH motif"/>
    <property type="match status" value="1"/>
</dbReference>
<gene>
    <name evidence="1" type="ORF">LCGC14_0972820</name>
</gene>
<sequence length="143" mass="15430">MPSITNQETVDAIAQEYCTNGLIKSKALKAVGYTNRYAETRGLKLYDNVRVKAAIAKVLAKLAAQTAFTTDVAQSEYEQARQLALKCNQPSAAVSATTGKARLYGMDKDNAVKPQAEAQLSDAERQALADLARSYKVKLTQAG</sequence>
<protein>
    <submittedName>
        <fullName evidence="1">Uncharacterized protein</fullName>
    </submittedName>
</protein>
<reference evidence="1" key="1">
    <citation type="journal article" date="2015" name="Nature">
        <title>Complex archaea that bridge the gap between prokaryotes and eukaryotes.</title>
        <authorList>
            <person name="Spang A."/>
            <person name="Saw J.H."/>
            <person name="Jorgensen S.L."/>
            <person name="Zaremba-Niedzwiedzka K."/>
            <person name="Martijn J."/>
            <person name="Lind A.E."/>
            <person name="van Eijk R."/>
            <person name="Schleper C."/>
            <person name="Guy L."/>
            <person name="Ettema T.J."/>
        </authorList>
    </citation>
    <scope>NUCLEOTIDE SEQUENCE</scope>
</reference>
<name>A0A0F9NB46_9ZZZZ</name>
<dbReference type="EMBL" id="LAZR01003584">
    <property type="protein sequence ID" value="KKN16745.1"/>
    <property type="molecule type" value="Genomic_DNA"/>
</dbReference>
<dbReference type="AlphaFoldDB" id="A0A0F9NB46"/>